<dbReference type="SUPFAM" id="SSF51391">
    <property type="entry name" value="Thiamin phosphate synthase"/>
    <property type="match status" value="1"/>
</dbReference>
<keyword evidence="4" id="KW-1185">Reference proteome</keyword>
<dbReference type="PATRIC" id="fig|685782.3.peg.908"/>
<organism evidence="2">
    <name type="scientific">Bartonella rochalimae ATCC BAA-1498</name>
    <dbReference type="NCBI Taxonomy" id="685782"/>
    <lineage>
        <taxon>Bacteria</taxon>
        <taxon>Pseudomonadati</taxon>
        <taxon>Pseudomonadota</taxon>
        <taxon>Alphaproteobacteria</taxon>
        <taxon>Hyphomicrobiales</taxon>
        <taxon>Bartonellaceae</taxon>
        <taxon>Bartonella</taxon>
    </lineage>
</organism>
<evidence type="ECO:0000259" key="1">
    <source>
        <dbReference type="Pfam" id="PF02581"/>
    </source>
</evidence>
<dbReference type="Pfam" id="PF02581">
    <property type="entry name" value="TMP-TENI"/>
    <property type="match status" value="1"/>
</dbReference>
<dbReference type="GO" id="GO:0009228">
    <property type="term" value="P:thiamine biosynthetic process"/>
    <property type="evidence" value="ECO:0007669"/>
    <property type="project" value="UniProtKB-KW"/>
</dbReference>
<dbReference type="CDD" id="cd00564">
    <property type="entry name" value="TMP_TenI"/>
    <property type="match status" value="1"/>
</dbReference>
<evidence type="ECO:0000313" key="4">
    <source>
        <dbReference type="Proteomes" id="UP000027336"/>
    </source>
</evidence>
<accession>E6YNC8</accession>
<sequence length="227" mass="25884">MTKQKSEPIVQCLSPQLILTVDVRRTLNPVLFRQILQTQSFVCVILYDSQGEKMGEEHLQKSGHLYAHDIQQNGAALIIAEQSRVVGRIKADGLHLESHFNLSQVIENLKKEKKIIGCGNFQNRHSAMVIAETGVDYLFFGKLGADKKPRAHPRNIQLAQWWAEIMNTPAIIQAGSEYAFFDETLETACEFIAVEEMIFMQDDPLRVLDMIKEKCQNVLLRTEREKS</sequence>
<evidence type="ECO:0000313" key="3">
    <source>
        <dbReference type="EMBL" id="KEC54982.1"/>
    </source>
</evidence>
<dbReference type="NCBIfam" id="NF005080">
    <property type="entry name" value="PRK06512.1"/>
    <property type="match status" value="1"/>
</dbReference>
<proteinExistence type="predicted"/>
<dbReference type="RefSeq" id="WP_035006557.1">
    <property type="nucleotide sequence ID" value="NZ_KL407337.1"/>
</dbReference>
<dbReference type="InterPro" id="IPR022998">
    <property type="entry name" value="ThiamineP_synth_TenI"/>
</dbReference>
<name>E6YNC8_9HYPH</name>
<dbReference type="Proteomes" id="UP000027336">
    <property type="component" value="Unassembled WGS sequence"/>
</dbReference>
<dbReference type="InterPro" id="IPR013785">
    <property type="entry name" value="Aldolase_TIM"/>
</dbReference>
<dbReference type="Gene3D" id="3.20.20.70">
    <property type="entry name" value="Aldolase class I"/>
    <property type="match status" value="1"/>
</dbReference>
<reference evidence="2" key="1">
    <citation type="journal article" date="2011" name="PLoS Genet.">
        <title>Parallel evolution of a type IV secretion system in radiating lineages of the host-restricted bacterial pathogen Bartonella.</title>
        <authorList>
            <person name="Engel P."/>
            <person name="Salzburger W."/>
            <person name="Liesch M."/>
            <person name="Chang C.C."/>
            <person name="Maruyama S."/>
            <person name="Lanz C."/>
            <person name="Calteau A."/>
            <person name="Lajus A."/>
            <person name="Medigue C."/>
            <person name="Schuster S.C."/>
            <person name="Dehio C."/>
        </authorList>
    </citation>
    <scope>NUCLEOTIDE SEQUENCE</scope>
    <source>
        <strain evidence="2">ATCC BAA-1498</strain>
    </source>
</reference>
<dbReference type="EMBL" id="FN645467">
    <property type="protein sequence ID" value="CBI78366.1"/>
    <property type="molecule type" value="Genomic_DNA"/>
</dbReference>
<reference evidence="3 4" key="2">
    <citation type="submission" date="2012-04" db="EMBL/GenBank/DDBJ databases">
        <title>The Genome Sequence of Bartonella rochalimae BMGH.</title>
        <authorList>
            <consortium name="The Broad Institute Genome Sequencing Platform"/>
            <consortium name="The Broad Institute Genome Sequencing Center for Infectious Disease"/>
            <person name="Feldgarden M."/>
            <person name="Kirby J."/>
            <person name="Kosoy M."/>
            <person name="Birtles R."/>
            <person name="Probert W.S."/>
            <person name="Chiaraviglio L."/>
            <person name="Walker B."/>
            <person name="Young S.K."/>
            <person name="Zeng Q."/>
            <person name="Gargeya S."/>
            <person name="Fitzgerald M."/>
            <person name="Haas B."/>
            <person name="Abouelleil A."/>
            <person name="Alvarado L."/>
            <person name="Arachchi H.M."/>
            <person name="Berlin A.M."/>
            <person name="Chapman S.B."/>
            <person name="Goldberg J."/>
            <person name="Griggs A."/>
            <person name="Gujja S."/>
            <person name="Hansen M."/>
            <person name="Howarth C."/>
            <person name="Imamovic A."/>
            <person name="Larimer J."/>
            <person name="McCowen C."/>
            <person name="Montmayeur A."/>
            <person name="Murphy C."/>
            <person name="Neiman D."/>
            <person name="Pearson M."/>
            <person name="Priest M."/>
            <person name="Roberts A."/>
            <person name="Saif S."/>
            <person name="Shea T."/>
            <person name="Sisk P."/>
            <person name="Sykes S."/>
            <person name="Wortman J."/>
            <person name="Nusbaum C."/>
            <person name="Birren B."/>
        </authorList>
    </citation>
    <scope>NUCLEOTIDE SEQUENCE [LARGE SCALE GENOMIC DNA]</scope>
    <source>
        <strain evidence="3 4">ATCC BAA-1498</strain>
    </source>
</reference>
<dbReference type="EMBL" id="AHPK01000014">
    <property type="protein sequence ID" value="KEC54982.1"/>
    <property type="molecule type" value="Genomic_DNA"/>
</dbReference>
<dbReference type="OrthoDB" id="7159061at2"/>
<protein>
    <submittedName>
        <fullName evidence="2">Thiamine-phosphate pyrosphorylase</fullName>
    </submittedName>
</protein>
<dbReference type="HOGENOM" id="CLU_018272_3_1_5"/>
<dbReference type="eggNOG" id="COG0352">
    <property type="taxonomic scope" value="Bacteria"/>
</dbReference>
<evidence type="ECO:0000313" key="2">
    <source>
        <dbReference type="EMBL" id="CBI78366.1"/>
    </source>
</evidence>
<gene>
    <name evidence="2" type="primary">thiE</name>
    <name evidence="2" type="ORF">BARRO_130010</name>
    <name evidence="3" type="ORF">O99_00880</name>
</gene>
<dbReference type="InterPro" id="IPR036206">
    <property type="entry name" value="ThiamineP_synth_sf"/>
</dbReference>
<feature type="domain" description="Thiamine phosphate synthase/TenI" evidence="1">
    <location>
        <begin position="53"/>
        <end position="196"/>
    </location>
</feature>
<dbReference type="AlphaFoldDB" id="E6YNC8"/>